<feature type="transmembrane region" description="Helical" evidence="7">
    <location>
        <begin position="246"/>
        <end position="270"/>
    </location>
</feature>
<dbReference type="InterPro" id="IPR039421">
    <property type="entry name" value="Type_1_exporter"/>
</dbReference>
<dbReference type="GO" id="GO:0005524">
    <property type="term" value="F:ATP binding"/>
    <property type="evidence" value="ECO:0007669"/>
    <property type="project" value="UniProtKB-KW"/>
</dbReference>
<dbReference type="RefSeq" id="WP_158350189.1">
    <property type="nucleotide sequence ID" value="NZ_JAHQCX010000004.1"/>
</dbReference>
<feature type="transmembrane region" description="Helical" evidence="7">
    <location>
        <begin position="60"/>
        <end position="82"/>
    </location>
</feature>
<dbReference type="Pfam" id="PF00664">
    <property type="entry name" value="ABC_membrane"/>
    <property type="match status" value="1"/>
</dbReference>
<comment type="subcellular location">
    <subcellularLocation>
        <location evidence="1">Cell membrane</location>
        <topology evidence="1">Multi-pass membrane protein</topology>
    </subcellularLocation>
</comment>
<dbReference type="Pfam" id="PF00005">
    <property type="entry name" value="ABC_tran"/>
    <property type="match status" value="1"/>
</dbReference>
<keyword evidence="2 7" id="KW-0812">Transmembrane</keyword>
<evidence type="ECO:0000256" key="6">
    <source>
        <dbReference type="ARBA" id="ARBA00023136"/>
    </source>
</evidence>
<gene>
    <name evidence="10" type="ORF">KTH90_08300</name>
</gene>
<dbReference type="InterPro" id="IPR011527">
    <property type="entry name" value="ABC1_TM_dom"/>
</dbReference>
<evidence type="ECO:0000256" key="3">
    <source>
        <dbReference type="ARBA" id="ARBA00022741"/>
    </source>
</evidence>
<evidence type="ECO:0000259" key="9">
    <source>
        <dbReference type="PROSITE" id="PS50929"/>
    </source>
</evidence>
<protein>
    <submittedName>
        <fullName evidence="10">ABC transporter ATP-binding protein/permease</fullName>
    </submittedName>
</protein>
<proteinExistence type="predicted"/>
<feature type="transmembrane region" description="Helical" evidence="7">
    <location>
        <begin position="141"/>
        <end position="158"/>
    </location>
</feature>
<keyword evidence="6 7" id="KW-0472">Membrane</keyword>
<dbReference type="Gene3D" id="3.40.50.300">
    <property type="entry name" value="P-loop containing nucleotide triphosphate hydrolases"/>
    <property type="match status" value="1"/>
</dbReference>
<dbReference type="CDD" id="cd18549">
    <property type="entry name" value="ABC_6TM_YwjA_like"/>
    <property type="match status" value="1"/>
</dbReference>
<reference evidence="10 11" key="1">
    <citation type="submission" date="2021-06" db="EMBL/GenBank/DDBJ databases">
        <title>Description of novel taxa of the family Lachnospiraceae.</title>
        <authorList>
            <person name="Chaplin A.V."/>
            <person name="Sokolova S.R."/>
            <person name="Pikina A.P."/>
            <person name="Korzhanova M."/>
            <person name="Belova V."/>
            <person name="Korostin D."/>
            <person name="Efimov B.A."/>
        </authorList>
    </citation>
    <scope>NUCLEOTIDE SEQUENCE [LARGE SCALE GENOMIC DNA]</scope>
    <source>
        <strain evidence="10 11">ASD4241</strain>
    </source>
</reference>
<evidence type="ECO:0000256" key="7">
    <source>
        <dbReference type="SAM" id="Phobius"/>
    </source>
</evidence>
<dbReference type="PANTHER" id="PTHR43394">
    <property type="entry name" value="ATP-DEPENDENT PERMEASE MDL1, MITOCHONDRIAL"/>
    <property type="match status" value="1"/>
</dbReference>
<organism evidence="10 11">
    <name type="scientific">Diplocloster modestus</name>
    <dbReference type="NCBI Taxonomy" id="2850322"/>
    <lineage>
        <taxon>Bacteria</taxon>
        <taxon>Bacillati</taxon>
        <taxon>Bacillota</taxon>
        <taxon>Clostridia</taxon>
        <taxon>Lachnospirales</taxon>
        <taxon>Lachnospiraceae</taxon>
        <taxon>Diplocloster</taxon>
    </lineage>
</organism>
<dbReference type="InterPro" id="IPR027417">
    <property type="entry name" value="P-loop_NTPase"/>
</dbReference>
<dbReference type="PROSITE" id="PS50893">
    <property type="entry name" value="ABC_TRANSPORTER_2"/>
    <property type="match status" value="1"/>
</dbReference>
<dbReference type="InterPro" id="IPR003593">
    <property type="entry name" value="AAA+_ATPase"/>
</dbReference>
<evidence type="ECO:0000259" key="8">
    <source>
        <dbReference type="PROSITE" id="PS50893"/>
    </source>
</evidence>
<sequence length="584" mass="66608">MEHKWRKLFSYYKPYKWLFISDMFFAVIGAAVTLVIPLIVRYITSRVSALPLNDAVQMVLRLGILMIGLVLIEFVCNFYIAYYGHIMGAKIEYDMRNEIFAHYQKLSFAFYDNQKVGQLLSRVTNDLFDISELLHHGPEDVFISLIKMIGSFVILFQVNMPLTWVAFAFLPVMLIYAFYFNTKMKHAFKQNRAKIADINSQIEDNLSGIRVVKSFANEEIELKKFYKGNSKFVDAKKRSYLYMGGYNSGLGAFTTLVTVVVLMAGGMFIARGTVDAADLITFLLYINNFTEPVKKLVNFTEQFQNGYSGYERFLEILDVEPDIRDGKDAVPIRKLRGDIVFEDVSFRYEDSTDKVLHHVSLDVKAGTYIALVGTSGAGKTTLCSLIPRFYDVTSGRITIDGIDIRNMRLKDLRDQIGIVQQDVYLFAGTVMDNIRYGRPDATDEEVVRAAKLANAHEFIMEMQDHYHTDIGQRGVKISGGQKQRLSIARVFLKNPPILIFDEATSALDNESERVVQESLERLASNRTTFVIAHRLSTIRNAEKILVLTEEGIQEEGTHEELLDKNGIYARLYQMQFRNEGTSVP</sequence>
<dbReference type="SUPFAM" id="SSF90123">
    <property type="entry name" value="ABC transporter transmembrane region"/>
    <property type="match status" value="1"/>
</dbReference>
<comment type="caution">
    <text evidence="10">The sequence shown here is derived from an EMBL/GenBank/DDBJ whole genome shotgun (WGS) entry which is preliminary data.</text>
</comment>
<evidence type="ECO:0000256" key="4">
    <source>
        <dbReference type="ARBA" id="ARBA00022840"/>
    </source>
</evidence>
<dbReference type="SMART" id="SM00382">
    <property type="entry name" value="AAA"/>
    <property type="match status" value="1"/>
</dbReference>
<dbReference type="InterPro" id="IPR036640">
    <property type="entry name" value="ABC1_TM_sf"/>
</dbReference>
<dbReference type="CDD" id="cd03251">
    <property type="entry name" value="ABCC_MsbA"/>
    <property type="match status" value="1"/>
</dbReference>
<keyword evidence="3" id="KW-0547">Nucleotide-binding</keyword>
<feature type="transmembrane region" description="Helical" evidence="7">
    <location>
        <begin position="20"/>
        <end position="40"/>
    </location>
</feature>
<evidence type="ECO:0000313" key="10">
    <source>
        <dbReference type="EMBL" id="MBU9726014.1"/>
    </source>
</evidence>
<dbReference type="InterPro" id="IPR003439">
    <property type="entry name" value="ABC_transporter-like_ATP-bd"/>
</dbReference>
<dbReference type="PROSITE" id="PS50929">
    <property type="entry name" value="ABC_TM1F"/>
    <property type="match status" value="1"/>
</dbReference>
<keyword evidence="4 10" id="KW-0067">ATP-binding</keyword>
<keyword evidence="5 7" id="KW-1133">Transmembrane helix</keyword>
<dbReference type="Gene3D" id="1.20.1560.10">
    <property type="entry name" value="ABC transporter type 1, transmembrane domain"/>
    <property type="match status" value="1"/>
</dbReference>
<dbReference type="PANTHER" id="PTHR43394:SF1">
    <property type="entry name" value="ATP-BINDING CASSETTE SUB-FAMILY B MEMBER 10, MITOCHONDRIAL"/>
    <property type="match status" value="1"/>
</dbReference>
<evidence type="ECO:0000256" key="1">
    <source>
        <dbReference type="ARBA" id="ARBA00004651"/>
    </source>
</evidence>
<feature type="domain" description="ABC transmembrane type-1" evidence="9">
    <location>
        <begin position="23"/>
        <end position="305"/>
    </location>
</feature>
<dbReference type="Proteomes" id="UP001314681">
    <property type="component" value="Unassembled WGS sequence"/>
</dbReference>
<evidence type="ECO:0000313" key="11">
    <source>
        <dbReference type="Proteomes" id="UP001314681"/>
    </source>
</evidence>
<dbReference type="SUPFAM" id="SSF52540">
    <property type="entry name" value="P-loop containing nucleoside triphosphate hydrolases"/>
    <property type="match status" value="1"/>
</dbReference>
<dbReference type="InterPro" id="IPR017871">
    <property type="entry name" value="ABC_transporter-like_CS"/>
</dbReference>
<feature type="transmembrane region" description="Helical" evidence="7">
    <location>
        <begin position="164"/>
        <end position="182"/>
    </location>
</feature>
<accession>A0ABS6K650</accession>
<name>A0ABS6K650_9FIRM</name>
<evidence type="ECO:0000256" key="5">
    <source>
        <dbReference type="ARBA" id="ARBA00022989"/>
    </source>
</evidence>
<dbReference type="PROSITE" id="PS00211">
    <property type="entry name" value="ABC_TRANSPORTER_1"/>
    <property type="match status" value="1"/>
</dbReference>
<feature type="domain" description="ABC transporter" evidence="8">
    <location>
        <begin position="339"/>
        <end position="574"/>
    </location>
</feature>
<evidence type="ECO:0000256" key="2">
    <source>
        <dbReference type="ARBA" id="ARBA00022692"/>
    </source>
</evidence>
<keyword evidence="11" id="KW-1185">Reference proteome</keyword>
<dbReference type="EMBL" id="JAHQCX010000004">
    <property type="protein sequence ID" value="MBU9726014.1"/>
    <property type="molecule type" value="Genomic_DNA"/>
</dbReference>